<name>A0A366DWF3_9NOCA</name>
<dbReference type="STRING" id="1210090.GCA_001613185_04492"/>
<dbReference type="Gene3D" id="3.40.50.1820">
    <property type="entry name" value="alpha/beta hydrolase"/>
    <property type="match status" value="1"/>
</dbReference>
<accession>A0A366DWF3</accession>
<dbReference type="RefSeq" id="WP_147265768.1">
    <property type="nucleotide sequence ID" value="NZ_QNRE01000002.1"/>
</dbReference>
<dbReference type="SUPFAM" id="SSF53474">
    <property type="entry name" value="alpha/beta-Hydrolases"/>
    <property type="match status" value="1"/>
</dbReference>
<dbReference type="InterPro" id="IPR029058">
    <property type="entry name" value="AB_hydrolase_fold"/>
</dbReference>
<evidence type="ECO:0000256" key="1">
    <source>
        <dbReference type="SAM" id="MobiDB-lite"/>
    </source>
</evidence>
<keyword evidence="2" id="KW-0732">Signal</keyword>
<gene>
    <name evidence="3" type="ORF">DFR74_102844</name>
</gene>
<dbReference type="EMBL" id="QNRE01000002">
    <property type="protein sequence ID" value="RBO94421.1"/>
    <property type="molecule type" value="Genomic_DNA"/>
</dbReference>
<protein>
    <recommendedName>
        <fullName evidence="5">Chlorophyllase-like protein</fullName>
    </recommendedName>
</protein>
<evidence type="ECO:0000256" key="2">
    <source>
        <dbReference type="SAM" id="SignalP"/>
    </source>
</evidence>
<feature type="chain" id="PRO_5016644106" description="Chlorophyllase-like protein" evidence="2">
    <location>
        <begin position="36"/>
        <end position="360"/>
    </location>
</feature>
<dbReference type="OrthoDB" id="107212at2"/>
<dbReference type="Proteomes" id="UP000252586">
    <property type="component" value="Unassembled WGS sequence"/>
</dbReference>
<reference evidence="3 4" key="1">
    <citation type="submission" date="2018-06" db="EMBL/GenBank/DDBJ databases">
        <title>Genomic Encyclopedia of Type Strains, Phase IV (KMG-IV): sequencing the most valuable type-strain genomes for metagenomic binning, comparative biology and taxonomic classification.</title>
        <authorList>
            <person name="Goeker M."/>
        </authorList>
    </citation>
    <scope>NUCLEOTIDE SEQUENCE [LARGE SCALE GENOMIC DNA]</scope>
    <source>
        <strain evidence="3 4">DSM 44599</strain>
    </source>
</reference>
<feature type="signal peptide" evidence="2">
    <location>
        <begin position="1"/>
        <end position="35"/>
    </location>
</feature>
<sequence length="360" mass="38160">MSSLPVSWRVPLRVAVRLVVSAAVLCLLTVAPAHAEPIATTPPPQPTSGPGGSDYTAGGVRVSEGGSGDSAWYVFEPVDPQPASAPLAVISHGYGEFAGYQMLAGLIHHTVRKGNVVIYPRWQASPLTPCPGPFDIEPCVRAAVDGIRGALDFLRADPTRVPPDLARTSYFGNSFGGILTANFLTRWEHYGVPRPRAVFLEDPHDGGLAGPGEPALADDLGGIPSDVLLECHSGAEGVISEAGKADSSCNAIFPKLTSLPAENKSIVLTHTDAHGTPPLSSDHGVAGGSPDPEGAVWGTIDAYDYYFVWKVWDALRNAAYYGEDREYALADTPEHRYTGTWSDGTPVIPLKIQDHAPIRP</sequence>
<dbReference type="AlphaFoldDB" id="A0A366DWF3"/>
<comment type="caution">
    <text evidence="3">The sequence shown here is derived from an EMBL/GenBank/DDBJ whole genome shotgun (WGS) entry which is preliminary data.</text>
</comment>
<evidence type="ECO:0000313" key="3">
    <source>
        <dbReference type="EMBL" id="RBO94421.1"/>
    </source>
</evidence>
<keyword evidence="4" id="KW-1185">Reference proteome</keyword>
<evidence type="ECO:0008006" key="5">
    <source>
        <dbReference type="Google" id="ProtNLM"/>
    </source>
</evidence>
<proteinExistence type="predicted"/>
<evidence type="ECO:0000313" key="4">
    <source>
        <dbReference type="Proteomes" id="UP000252586"/>
    </source>
</evidence>
<organism evidence="3 4">
    <name type="scientific">Nocardia puris</name>
    <dbReference type="NCBI Taxonomy" id="208602"/>
    <lineage>
        <taxon>Bacteria</taxon>
        <taxon>Bacillati</taxon>
        <taxon>Actinomycetota</taxon>
        <taxon>Actinomycetes</taxon>
        <taxon>Mycobacteriales</taxon>
        <taxon>Nocardiaceae</taxon>
        <taxon>Nocardia</taxon>
    </lineage>
</organism>
<feature type="region of interest" description="Disordered" evidence="1">
    <location>
        <begin position="37"/>
        <end position="60"/>
    </location>
</feature>